<dbReference type="RefSeq" id="WP_335958663.1">
    <property type="nucleotide sequence ID" value="NZ_JAXBLX010000002.1"/>
</dbReference>
<name>A0ABV6KCW6_9BACI</name>
<keyword evidence="3" id="KW-0378">Hydrolase</keyword>
<dbReference type="GO" id="GO:0016787">
    <property type="term" value="F:hydrolase activity"/>
    <property type="evidence" value="ECO:0007669"/>
    <property type="project" value="UniProtKB-KW"/>
</dbReference>
<dbReference type="PROSITE" id="PS50263">
    <property type="entry name" value="CN_HYDROLASE"/>
    <property type="match status" value="1"/>
</dbReference>
<reference evidence="3 4" key="1">
    <citation type="submission" date="2024-09" db="EMBL/GenBank/DDBJ databases">
        <authorList>
            <person name="Sun Q."/>
            <person name="Mori K."/>
        </authorList>
    </citation>
    <scope>NUCLEOTIDE SEQUENCE [LARGE SCALE GENOMIC DNA]</scope>
    <source>
        <strain evidence="3 4">NCAIM B.02610</strain>
    </source>
</reference>
<evidence type="ECO:0000256" key="1">
    <source>
        <dbReference type="ARBA" id="ARBA00010613"/>
    </source>
</evidence>
<comment type="caution">
    <text evidence="3">The sequence shown here is derived from an EMBL/GenBank/DDBJ whole genome shotgun (WGS) entry which is preliminary data.</text>
</comment>
<sequence length="264" mass="30124">MKIATYQMDIIAGKPAENRKKVLDWVDQVLKEQQPDVLVLPEMWTTAYTLPILEKVIREDEAETETFLKELARKHHVNIIAGSIAVEEAGGIFNRSYILNRKGEIIYTYDKIHLVPMLDEHLYLKGGNNAVKVFEFDGRKMGVIICYDLRFPELVRSLALQGAEVVFVVAEWPLARVKHWEILQQARAIENQVFVVSCNRVGTHDGVKFAGRSMVVTPWGETLTKASQVEEETFTVDLNLNEVTRIRKEVPVFASRVPKLYGDL</sequence>
<dbReference type="InterPro" id="IPR003010">
    <property type="entry name" value="C-N_Hydrolase"/>
</dbReference>
<dbReference type="PROSITE" id="PS01227">
    <property type="entry name" value="UPF0012"/>
    <property type="match status" value="1"/>
</dbReference>
<comment type="similarity">
    <text evidence="1">Belongs to the carbon-nitrogen hydrolase superfamily. NIT1/NIT2 family.</text>
</comment>
<dbReference type="Pfam" id="PF00795">
    <property type="entry name" value="CN_hydrolase"/>
    <property type="match status" value="1"/>
</dbReference>
<proteinExistence type="inferred from homology"/>
<accession>A0ABV6KCW6</accession>
<evidence type="ECO:0000259" key="2">
    <source>
        <dbReference type="PROSITE" id="PS50263"/>
    </source>
</evidence>
<evidence type="ECO:0000313" key="4">
    <source>
        <dbReference type="Proteomes" id="UP001589838"/>
    </source>
</evidence>
<dbReference type="PANTHER" id="PTHR23088:SF27">
    <property type="entry name" value="DEAMINATED GLUTATHIONE AMIDASE"/>
    <property type="match status" value="1"/>
</dbReference>
<gene>
    <name evidence="3" type="ORF">ACFFHM_11840</name>
</gene>
<dbReference type="InterPro" id="IPR036526">
    <property type="entry name" value="C-N_Hydrolase_sf"/>
</dbReference>
<organism evidence="3 4">
    <name type="scientific">Halalkalibacter kiskunsagensis</name>
    <dbReference type="NCBI Taxonomy" id="1548599"/>
    <lineage>
        <taxon>Bacteria</taxon>
        <taxon>Bacillati</taxon>
        <taxon>Bacillota</taxon>
        <taxon>Bacilli</taxon>
        <taxon>Bacillales</taxon>
        <taxon>Bacillaceae</taxon>
        <taxon>Halalkalibacter</taxon>
    </lineage>
</organism>
<feature type="domain" description="CN hydrolase" evidence="2">
    <location>
        <begin position="1"/>
        <end position="240"/>
    </location>
</feature>
<dbReference type="EMBL" id="JBHLUX010000030">
    <property type="protein sequence ID" value="MFC0471157.1"/>
    <property type="molecule type" value="Genomic_DNA"/>
</dbReference>
<dbReference type="InterPro" id="IPR001110">
    <property type="entry name" value="UPF0012_CS"/>
</dbReference>
<dbReference type="CDD" id="cd07583">
    <property type="entry name" value="nitrilase_5"/>
    <property type="match status" value="1"/>
</dbReference>
<dbReference type="Gene3D" id="3.60.110.10">
    <property type="entry name" value="Carbon-nitrogen hydrolase"/>
    <property type="match status" value="1"/>
</dbReference>
<protein>
    <submittedName>
        <fullName evidence="3">Carbon-nitrogen family hydrolase</fullName>
    </submittedName>
</protein>
<dbReference type="SUPFAM" id="SSF56317">
    <property type="entry name" value="Carbon-nitrogen hydrolase"/>
    <property type="match status" value="1"/>
</dbReference>
<keyword evidence="4" id="KW-1185">Reference proteome</keyword>
<dbReference type="PANTHER" id="PTHR23088">
    <property type="entry name" value="NITRILASE-RELATED"/>
    <property type="match status" value="1"/>
</dbReference>
<dbReference type="Proteomes" id="UP001589838">
    <property type="component" value="Unassembled WGS sequence"/>
</dbReference>
<evidence type="ECO:0000313" key="3">
    <source>
        <dbReference type="EMBL" id="MFC0471157.1"/>
    </source>
</evidence>